<proteinExistence type="predicted"/>
<gene>
    <name evidence="1" type="ORF">SAMN05443633_101276</name>
</gene>
<reference evidence="2" key="1">
    <citation type="submission" date="2016-11" db="EMBL/GenBank/DDBJ databases">
        <authorList>
            <person name="Varghese N."/>
            <person name="Submissions S."/>
        </authorList>
    </citation>
    <scope>NUCLEOTIDE SEQUENCE [LARGE SCALE GENOMIC DNA]</scope>
    <source>
        <strain evidence="2">DSM 27619</strain>
    </source>
</reference>
<keyword evidence="2" id="KW-1185">Reference proteome</keyword>
<sequence length="160" mass="19442">MAHRICLIITKDQAKVPKELPHFFDNDFLVIPTSDDGYQTDDIIKFSKKYPHFNDIFKAVDDKFWEDEIANNDYESMYCELYQFEDLLNIEIIEMLHLSNFIIYHYTELTTEIYEECIAFENRMTVENPMARFNETGINSYNYWRFDSCKKRYFEDLNKR</sequence>
<dbReference type="Proteomes" id="UP000184518">
    <property type="component" value="Unassembled WGS sequence"/>
</dbReference>
<dbReference type="STRING" id="1416778.SAMN05443633_101276"/>
<evidence type="ECO:0000313" key="1">
    <source>
        <dbReference type="EMBL" id="SHE45736.1"/>
    </source>
</evidence>
<dbReference type="EMBL" id="FQUT01000001">
    <property type="protein sequence ID" value="SHE45736.1"/>
    <property type="molecule type" value="Genomic_DNA"/>
</dbReference>
<evidence type="ECO:0000313" key="2">
    <source>
        <dbReference type="Proteomes" id="UP000184518"/>
    </source>
</evidence>
<dbReference type="AlphaFoldDB" id="A0A1M4TMW4"/>
<accession>A0A1M4TMW4</accession>
<name>A0A1M4TMW4_9FLAO</name>
<dbReference type="RefSeq" id="WP_072952827.1">
    <property type="nucleotide sequence ID" value="NZ_FQUT01000001.1"/>
</dbReference>
<organism evidence="1 2">
    <name type="scientific">Chryseobacterium arachidis</name>
    <dbReference type="NCBI Taxonomy" id="1416778"/>
    <lineage>
        <taxon>Bacteria</taxon>
        <taxon>Pseudomonadati</taxon>
        <taxon>Bacteroidota</taxon>
        <taxon>Flavobacteriia</taxon>
        <taxon>Flavobacteriales</taxon>
        <taxon>Weeksellaceae</taxon>
        <taxon>Chryseobacterium group</taxon>
        <taxon>Chryseobacterium</taxon>
    </lineage>
</organism>
<protein>
    <submittedName>
        <fullName evidence="1">Uncharacterized protein</fullName>
    </submittedName>
</protein>
<dbReference type="OrthoDB" id="1349383at2"/>